<dbReference type="Pfam" id="PF01841">
    <property type="entry name" value="Transglut_core"/>
    <property type="match status" value="1"/>
</dbReference>
<dbReference type="STRING" id="195913.SAMN04488004_10486"/>
<dbReference type="GO" id="GO:0008233">
    <property type="term" value="F:peptidase activity"/>
    <property type="evidence" value="ECO:0007669"/>
    <property type="project" value="UniProtKB-KW"/>
</dbReference>
<dbReference type="RefSeq" id="WP_090186223.1">
    <property type="nucleotide sequence ID" value="NZ_FOTF01000004.1"/>
</dbReference>
<dbReference type="AlphaFoldDB" id="A0A1I4DFE6"/>
<keyword evidence="2" id="KW-0378">Hydrolase</keyword>
<keyword evidence="2" id="KW-0645">Protease</keyword>
<name>A0A1I4DFE6_9RHOB</name>
<dbReference type="EMBL" id="FOTF01000004">
    <property type="protein sequence ID" value="SFK91773.1"/>
    <property type="molecule type" value="Genomic_DNA"/>
</dbReference>
<proteinExistence type="predicted"/>
<dbReference type="PANTHER" id="PTHR33490">
    <property type="entry name" value="BLR5614 PROTEIN-RELATED"/>
    <property type="match status" value="1"/>
</dbReference>
<keyword evidence="3" id="KW-1185">Reference proteome</keyword>
<dbReference type="Proteomes" id="UP000199550">
    <property type="component" value="Unassembled WGS sequence"/>
</dbReference>
<reference evidence="2 3" key="1">
    <citation type="submission" date="2016-10" db="EMBL/GenBank/DDBJ databases">
        <authorList>
            <person name="de Groot N.N."/>
        </authorList>
    </citation>
    <scope>NUCLEOTIDE SEQUENCE [LARGE SCALE GENOMIC DNA]</scope>
    <source>
        <strain evidence="2 3">DSM 16199</strain>
    </source>
</reference>
<gene>
    <name evidence="2" type="ORF">SAMN04488004_10486</name>
</gene>
<dbReference type="InterPro" id="IPR013589">
    <property type="entry name" value="Bac_transglu_N"/>
</dbReference>
<dbReference type="SUPFAM" id="SSF54001">
    <property type="entry name" value="Cysteine proteinases"/>
    <property type="match status" value="1"/>
</dbReference>
<evidence type="ECO:0000313" key="2">
    <source>
        <dbReference type="EMBL" id="SFK91773.1"/>
    </source>
</evidence>
<accession>A0A1I4DFE6</accession>
<dbReference type="InterPro" id="IPR002931">
    <property type="entry name" value="Transglutaminase-like"/>
</dbReference>
<organism evidence="2 3">
    <name type="scientific">Loktanella salsilacus</name>
    <dbReference type="NCBI Taxonomy" id="195913"/>
    <lineage>
        <taxon>Bacteria</taxon>
        <taxon>Pseudomonadati</taxon>
        <taxon>Pseudomonadota</taxon>
        <taxon>Alphaproteobacteria</taxon>
        <taxon>Rhodobacterales</taxon>
        <taxon>Roseobacteraceae</taxon>
        <taxon>Loktanella</taxon>
    </lineage>
</organism>
<dbReference type="Gene3D" id="3.10.620.30">
    <property type="match status" value="1"/>
</dbReference>
<sequence>MDLHISHTTRYAYDTPVSYALQRLHLRPQSNIMQTVLDWTVTVDGGVIELTCEDHHGNVIDLVNTDRGATELTVTASGTVRTHDRAGVMGKVYGAAPLWHFMQDTALTKPSKDIRALARPLKSATDTLGACHALSAQILAAVPYLIGQTYTNTTADQALTGGAGVCQDHAHIMIAVARYAGFPARYVSGYLKLDDRIDQDASHAWAEVHLPTLGWVGFDVSNGISPDERYARLAIGCDASDAAPVKGMRLGDGDESLIVTLQVQQ</sequence>
<feature type="domain" description="Transglutaminase-like" evidence="1">
    <location>
        <begin position="158"/>
        <end position="222"/>
    </location>
</feature>
<dbReference type="OrthoDB" id="9804023at2"/>
<dbReference type="GO" id="GO:0006508">
    <property type="term" value="P:proteolysis"/>
    <property type="evidence" value="ECO:0007669"/>
    <property type="project" value="UniProtKB-KW"/>
</dbReference>
<evidence type="ECO:0000313" key="3">
    <source>
        <dbReference type="Proteomes" id="UP000199550"/>
    </source>
</evidence>
<dbReference type="SMART" id="SM00460">
    <property type="entry name" value="TGc"/>
    <property type="match status" value="1"/>
</dbReference>
<dbReference type="Pfam" id="PF08379">
    <property type="entry name" value="Bact_transglu_N"/>
    <property type="match status" value="1"/>
</dbReference>
<dbReference type="PANTHER" id="PTHR33490:SF6">
    <property type="entry name" value="SLL1049 PROTEIN"/>
    <property type="match status" value="1"/>
</dbReference>
<dbReference type="InterPro" id="IPR038765">
    <property type="entry name" value="Papain-like_cys_pep_sf"/>
</dbReference>
<protein>
    <submittedName>
        <fullName evidence="2">Transglutaminase-like enzyme, putative cysteine protease</fullName>
    </submittedName>
</protein>
<evidence type="ECO:0000259" key="1">
    <source>
        <dbReference type="SMART" id="SM00460"/>
    </source>
</evidence>